<name>A0AAN9ISF5_CLITE</name>
<sequence length="111" mass="12557">MDQRVRNNQEQMSKFHPIRLAGPYARHWRDQGRPPIIDQLGPSTYGDPPLPLGVEKLEELAGQEAAITADPLGPHLLPKPPHPLRSPTLEYIPFLQGKAMMIVRKTLRKSH</sequence>
<dbReference type="AlphaFoldDB" id="A0AAN9ISF5"/>
<protein>
    <submittedName>
        <fullName evidence="1">Uncharacterized protein</fullName>
    </submittedName>
</protein>
<keyword evidence="2" id="KW-1185">Reference proteome</keyword>
<evidence type="ECO:0000313" key="2">
    <source>
        <dbReference type="Proteomes" id="UP001359559"/>
    </source>
</evidence>
<evidence type="ECO:0000313" key="1">
    <source>
        <dbReference type="EMBL" id="KAK7285435.1"/>
    </source>
</evidence>
<dbReference type="EMBL" id="JAYKXN010000005">
    <property type="protein sequence ID" value="KAK7285435.1"/>
    <property type="molecule type" value="Genomic_DNA"/>
</dbReference>
<comment type="caution">
    <text evidence="1">The sequence shown here is derived from an EMBL/GenBank/DDBJ whole genome shotgun (WGS) entry which is preliminary data.</text>
</comment>
<proteinExistence type="predicted"/>
<organism evidence="1 2">
    <name type="scientific">Clitoria ternatea</name>
    <name type="common">Butterfly pea</name>
    <dbReference type="NCBI Taxonomy" id="43366"/>
    <lineage>
        <taxon>Eukaryota</taxon>
        <taxon>Viridiplantae</taxon>
        <taxon>Streptophyta</taxon>
        <taxon>Embryophyta</taxon>
        <taxon>Tracheophyta</taxon>
        <taxon>Spermatophyta</taxon>
        <taxon>Magnoliopsida</taxon>
        <taxon>eudicotyledons</taxon>
        <taxon>Gunneridae</taxon>
        <taxon>Pentapetalae</taxon>
        <taxon>rosids</taxon>
        <taxon>fabids</taxon>
        <taxon>Fabales</taxon>
        <taxon>Fabaceae</taxon>
        <taxon>Papilionoideae</taxon>
        <taxon>50 kb inversion clade</taxon>
        <taxon>NPAAA clade</taxon>
        <taxon>indigoferoid/millettioid clade</taxon>
        <taxon>Phaseoleae</taxon>
        <taxon>Clitoria</taxon>
    </lineage>
</organism>
<gene>
    <name evidence="1" type="ORF">RJT34_20208</name>
</gene>
<accession>A0AAN9ISF5</accession>
<reference evidence="1 2" key="1">
    <citation type="submission" date="2024-01" db="EMBL/GenBank/DDBJ databases">
        <title>The genomes of 5 underutilized Papilionoideae crops provide insights into root nodulation and disease resistance.</title>
        <authorList>
            <person name="Yuan L."/>
        </authorList>
    </citation>
    <scope>NUCLEOTIDE SEQUENCE [LARGE SCALE GENOMIC DNA]</scope>
    <source>
        <strain evidence="1">LY-2023</strain>
        <tissue evidence="1">Leaf</tissue>
    </source>
</reference>
<dbReference type="Proteomes" id="UP001359559">
    <property type="component" value="Unassembled WGS sequence"/>
</dbReference>